<sequence length="309" mass="35729">MYSKLHRPEKNELGVSVNAGSCVKLAHYLDKESGIGKFFFSQNQDSVPLTEVIQKIDNNKKTLKNNQDKFYMLSYNPSQREIAHLIKEVTGKDNVVALSSLTDKEIEKVVSEFQDYVRDCMDIYARNFNRNKDLSSEDLLWFGRVETERHYTYLDEEVKDGLRSKGDLKEGLQLHAHVIVSRMDVTQTISLSPLAKSMGNVNVLNGKAVKNGFSMKGWQVDCFQHFGNKYGYIANADERFYYHDSSYSSYKNKIQNKIIHEVMEDMKEERQFMTGARNITLILHPTKKSVKLYLKQKIKNILLENESVI</sequence>
<evidence type="ECO:0000313" key="1">
    <source>
        <dbReference type="EMBL" id="RGQ47526.1"/>
    </source>
</evidence>
<dbReference type="Proteomes" id="UP000284514">
    <property type="component" value="Unassembled WGS sequence"/>
</dbReference>
<evidence type="ECO:0000313" key="2">
    <source>
        <dbReference type="EMBL" id="RHC71006.1"/>
    </source>
</evidence>
<dbReference type="EMBL" id="QRTH01000015">
    <property type="protein sequence ID" value="RGQ47526.1"/>
    <property type="molecule type" value="Genomic_DNA"/>
</dbReference>
<accession>A0A412B4T0</accession>
<comment type="caution">
    <text evidence="1">The sequence shown here is derived from an EMBL/GenBank/DDBJ whole genome shotgun (WGS) entry which is preliminary data.</text>
</comment>
<protein>
    <submittedName>
        <fullName evidence="1">Mobilization protein</fullName>
    </submittedName>
</protein>
<dbReference type="Pfam" id="PF18976">
    <property type="entry name" value="DUF5712"/>
    <property type="match status" value="1"/>
</dbReference>
<dbReference type="EMBL" id="QSIF01000064">
    <property type="protein sequence ID" value="RHC71006.1"/>
    <property type="molecule type" value="Genomic_DNA"/>
</dbReference>
<gene>
    <name evidence="2" type="ORF">DW831_20240</name>
    <name evidence="1" type="ORF">DWY92_19110</name>
</gene>
<evidence type="ECO:0000313" key="4">
    <source>
        <dbReference type="Proteomes" id="UP000284514"/>
    </source>
</evidence>
<dbReference type="RefSeq" id="WP_117952183.1">
    <property type="nucleotide sequence ID" value="NZ_CAXKYG010000021.1"/>
</dbReference>
<dbReference type="Proteomes" id="UP000283680">
    <property type="component" value="Unassembled WGS sequence"/>
</dbReference>
<evidence type="ECO:0000313" key="3">
    <source>
        <dbReference type="Proteomes" id="UP000283680"/>
    </source>
</evidence>
<proteinExistence type="predicted"/>
<name>A0A412B4T0_BACUN</name>
<dbReference type="InterPro" id="IPR043766">
    <property type="entry name" value="BfmA-like"/>
</dbReference>
<organism evidence="1 3">
    <name type="scientific">Bacteroides uniformis</name>
    <dbReference type="NCBI Taxonomy" id="820"/>
    <lineage>
        <taxon>Bacteria</taxon>
        <taxon>Pseudomonadati</taxon>
        <taxon>Bacteroidota</taxon>
        <taxon>Bacteroidia</taxon>
        <taxon>Bacteroidales</taxon>
        <taxon>Bacteroidaceae</taxon>
        <taxon>Bacteroides</taxon>
    </lineage>
</organism>
<dbReference type="AlphaFoldDB" id="A0A412B4T0"/>
<reference evidence="3 4" key="1">
    <citation type="submission" date="2018-08" db="EMBL/GenBank/DDBJ databases">
        <title>A genome reference for cultivated species of the human gut microbiota.</title>
        <authorList>
            <person name="Zou Y."/>
            <person name="Xue W."/>
            <person name="Luo G."/>
        </authorList>
    </citation>
    <scope>NUCLEOTIDE SEQUENCE [LARGE SCALE GENOMIC DNA]</scope>
    <source>
        <strain evidence="1 3">AF28-11</strain>
        <strain evidence="2 4">AM34-25</strain>
    </source>
</reference>